<dbReference type="InterPro" id="IPR006439">
    <property type="entry name" value="HAD-SF_hydro_IA"/>
</dbReference>
<keyword evidence="5" id="KW-0378">Hydrolase</keyword>
<dbReference type="PRINTS" id="PR00413">
    <property type="entry name" value="HADHALOGNASE"/>
</dbReference>
<dbReference type="EMBL" id="JBEPML010000023">
    <property type="protein sequence ID" value="MET3794307.1"/>
    <property type="molecule type" value="Genomic_DNA"/>
</dbReference>
<dbReference type="PANTHER" id="PTHR43434">
    <property type="entry name" value="PHOSPHOGLYCOLATE PHOSPHATASE"/>
    <property type="match status" value="1"/>
</dbReference>
<proteinExistence type="inferred from homology"/>
<dbReference type="SUPFAM" id="SSF56784">
    <property type="entry name" value="HAD-like"/>
    <property type="match status" value="1"/>
</dbReference>
<dbReference type="SFLD" id="SFLDS00003">
    <property type="entry name" value="Haloacid_Dehalogenase"/>
    <property type="match status" value="1"/>
</dbReference>
<name>A0ABV2N662_9HYPH</name>
<dbReference type="InterPro" id="IPR041492">
    <property type="entry name" value="HAD_2"/>
</dbReference>
<evidence type="ECO:0000256" key="4">
    <source>
        <dbReference type="ARBA" id="ARBA00013078"/>
    </source>
</evidence>
<evidence type="ECO:0000256" key="3">
    <source>
        <dbReference type="ARBA" id="ARBA00006171"/>
    </source>
</evidence>
<dbReference type="InterPro" id="IPR023214">
    <property type="entry name" value="HAD_sf"/>
</dbReference>
<reference evidence="5 6" key="1">
    <citation type="submission" date="2024-06" db="EMBL/GenBank/DDBJ databases">
        <title>Genomic Encyclopedia of Type Strains, Phase IV (KMG-IV): sequencing the most valuable type-strain genomes for metagenomic binning, comparative biology and taxonomic classification.</title>
        <authorList>
            <person name="Goeker M."/>
        </authorList>
    </citation>
    <scope>NUCLEOTIDE SEQUENCE [LARGE SCALE GENOMIC DNA]</scope>
    <source>
        <strain evidence="5 6">DSM 27865</strain>
    </source>
</reference>
<keyword evidence="6" id="KW-1185">Reference proteome</keyword>
<evidence type="ECO:0000313" key="5">
    <source>
        <dbReference type="EMBL" id="MET3794307.1"/>
    </source>
</evidence>
<evidence type="ECO:0000313" key="6">
    <source>
        <dbReference type="Proteomes" id="UP001549076"/>
    </source>
</evidence>
<dbReference type="InterPro" id="IPR050155">
    <property type="entry name" value="HAD-like_hydrolase_sf"/>
</dbReference>
<dbReference type="PANTHER" id="PTHR43434:SF1">
    <property type="entry name" value="PHOSPHOGLYCOLATE PHOSPHATASE"/>
    <property type="match status" value="1"/>
</dbReference>
<comment type="caution">
    <text evidence="5">The sequence shown here is derived from an EMBL/GenBank/DDBJ whole genome shotgun (WGS) entry which is preliminary data.</text>
</comment>
<dbReference type="InterPro" id="IPR023198">
    <property type="entry name" value="PGP-like_dom2"/>
</dbReference>
<dbReference type="Proteomes" id="UP001549076">
    <property type="component" value="Unassembled WGS sequence"/>
</dbReference>
<evidence type="ECO:0000256" key="1">
    <source>
        <dbReference type="ARBA" id="ARBA00000830"/>
    </source>
</evidence>
<dbReference type="Pfam" id="PF13419">
    <property type="entry name" value="HAD_2"/>
    <property type="match status" value="1"/>
</dbReference>
<accession>A0ABV2N662</accession>
<comment type="catalytic activity">
    <reaction evidence="1">
        <text>2-phosphoglycolate + H2O = glycolate + phosphate</text>
        <dbReference type="Rhea" id="RHEA:14369"/>
        <dbReference type="ChEBI" id="CHEBI:15377"/>
        <dbReference type="ChEBI" id="CHEBI:29805"/>
        <dbReference type="ChEBI" id="CHEBI:43474"/>
        <dbReference type="ChEBI" id="CHEBI:58033"/>
        <dbReference type="EC" id="3.1.3.18"/>
    </reaction>
</comment>
<protein>
    <recommendedName>
        <fullName evidence="4">phosphoglycolate phosphatase</fullName>
        <ecNumber evidence="4">3.1.3.18</ecNumber>
    </recommendedName>
</protein>
<dbReference type="EC" id="3.1.3.18" evidence="4"/>
<evidence type="ECO:0000256" key="2">
    <source>
        <dbReference type="ARBA" id="ARBA00004818"/>
    </source>
</evidence>
<comment type="pathway">
    <text evidence="2">Organic acid metabolism; glycolate biosynthesis; glycolate from 2-phosphoglycolate: step 1/1.</text>
</comment>
<dbReference type="SFLD" id="SFLDG01129">
    <property type="entry name" value="C1.5:_HAD__Beta-PGM__Phosphata"/>
    <property type="match status" value="1"/>
</dbReference>
<gene>
    <name evidence="5" type="ORF">ABID37_004547</name>
</gene>
<dbReference type="RefSeq" id="WP_354198947.1">
    <property type="nucleotide sequence ID" value="NZ_JBEPML010000023.1"/>
</dbReference>
<dbReference type="NCBIfam" id="TIGR01509">
    <property type="entry name" value="HAD-SF-IA-v3"/>
    <property type="match status" value="1"/>
</dbReference>
<dbReference type="Gene3D" id="1.10.150.240">
    <property type="entry name" value="Putative phosphatase, domain 2"/>
    <property type="match status" value="1"/>
</dbReference>
<organism evidence="5 6">
    <name type="scientific">Aquamicrobium terrae</name>
    <dbReference type="NCBI Taxonomy" id="1324945"/>
    <lineage>
        <taxon>Bacteria</taxon>
        <taxon>Pseudomonadati</taxon>
        <taxon>Pseudomonadota</taxon>
        <taxon>Alphaproteobacteria</taxon>
        <taxon>Hyphomicrobiales</taxon>
        <taxon>Phyllobacteriaceae</taxon>
        <taxon>Aquamicrobium</taxon>
    </lineage>
</organism>
<dbReference type="InterPro" id="IPR036412">
    <property type="entry name" value="HAD-like_sf"/>
</dbReference>
<dbReference type="Gene3D" id="3.40.50.1000">
    <property type="entry name" value="HAD superfamily/HAD-like"/>
    <property type="match status" value="1"/>
</dbReference>
<dbReference type="GO" id="GO:0008967">
    <property type="term" value="F:phosphoglycolate phosphatase activity"/>
    <property type="evidence" value="ECO:0007669"/>
    <property type="project" value="UniProtKB-EC"/>
</dbReference>
<sequence length="235" mass="24918">MEKQSQQNSPSRAPRYRGVVFDLDRTLADSALDLAASVNVMLLQMGRKALTIGEVRALLGDGVRELVRRALAASGGSSEELFNAHFPIFLHHYESHIADNSRAWPGANEALHALRSGGVVLALCTNKLEQLTTPLLNSLGWTELFSVVICGDTLSARKPNPAPLLEAVRRAGGGPALFVDDTSVDLATAEGAGLPVVIIDMIGGSAATQDPRARTIISDFSVLVESVLGVEPTGR</sequence>
<comment type="similarity">
    <text evidence="3">Belongs to the HAD-like hydrolase superfamily. CbbY/CbbZ/Gph/YieH family.</text>
</comment>